<feature type="region of interest" description="Disordered" evidence="1">
    <location>
        <begin position="68"/>
        <end position="143"/>
    </location>
</feature>
<evidence type="ECO:0000313" key="2">
    <source>
        <dbReference type="EnsemblMetazoa" id="PPA12656.1"/>
    </source>
</evidence>
<name>A0A2A6CRU8_PRIPA</name>
<feature type="region of interest" description="Disordered" evidence="1">
    <location>
        <begin position="1"/>
        <end position="26"/>
    </location>
</feature>
<evidence type="ECO:0000256" key="1">
    <source>
        <dbReference type="SAM" id="MobiDB-lite"/>
    </source>
</evidence>
<protein>
    <submittedName>
        <fullName evidence="2">Uncharacterized protein</fullName>
    </submittedName>
</protein>
<dbReference type="Gene3D" id="3.30.70.330">
    <property type="match status" value="1"/>
</dbReference>
<gene>
    <name evidence="2" type="primary">WBGene00102210</name>
</gene>
<accession>A0A2A6CRU8</accession>
<dbReference type="EnsemblMetazoa" id="PPA12656.1">
    <property type="protein sequence ID" value="PPA12656.1"/>
    <property type="gene ID" value="WBGene00102210"/>
</dbReference>
<feature type="compositionally biased region" description="Basic and acidic residues" evidence="1">
    <location>
        <begin position="15"/>
        <end position="26"/>
    </location>
</feature>
<dbReference type="Proteomes" id="UP000005239">
    <property type="component" value="Unassembled WGS sequence"/>
</dbReference>
<proteinExistence type="predicted"/>
<accession>A0A8R1UAK1</accession>
<feature type="region of interest" description="Disordered" evidence="1">
    <location>
        <begin position="352"/>
        <end position="373"/>
    </location>
</feature>
<sequence length="395" mass="45650">MRQCQNEYAHRHQHHQEPKTQNFKERACRAAREAEIRAEQAEKLLDAKHGVLAGLKQPKIEKETIVKSEPIDVVEVEPSSTPLEQEPPSRKRNKRRRRLQKERKAQREEDIVMEETRPADVQPGDANQGVPAGLKQPKAEKETIVKSEPMQKICSEIVEVALNSTVVVHPPEENAAPIPVGRNREKNLKRRMRAKEKEAERMKLSGEKAETWVNIGEEEEGPQVILPTQRATEEMWAAREKVPSSLDHLTAFVRLKFVVDEDSMKVINFFAPLRITTIKMGMNHSRRYSHTALVTFATIEDARAAKDYQKKGCKIITSLPLPLTYKRFRYFTIYSGEKEKDPKEEVREEIEEANEVREEIPAGESTECNEENGCKKKRRKMDYLYNRLLEHITSK</sequence>
<evidence type="ECO:0000313" key="3">
    <source>
        <dbReference type="Proteomes" id="UP000005239"/>
    </source>
</evidence>
<reference evidence="2" key="2">
    <citation type="submission" date="2022-06" db="UniProtKB">
        <authorList>
            <consortium name="EnsemblMetazoa"/>
        </authorList>
    </citation>
    <scope>IDENTIFICATION</scope>
    <source>
        <strain evidence="2">PS312</strain>
    </source>
</reference>
<organism evidence="2 3">
    <name type="scientific">Pristionchus pacificus</name>
    <name type="common">Parasitic nematode worm</name>
    <dbReference type="NCBI Taxonomy" id="54126"/>
    <lineage>
        <taxon>Eukaryota</taxon>
        <taxon>Metazoa</taxon>
        <taxon>Ecdysozoa</taxon>
        <taxon>Nematoda</taxon>
        <taxon>Chromadorea</taxon>
        <taxon>Rhabditida</taxon>
        <taxon>Rhabditina</taxon>
        <taxon>Diplogasteromorpha</taxon>
        <taxon>Diplogasteroidea</taxon>
        <taxon>Neodiplogasteridae</taxon>
        <taxon>Pristionchus</taxon>
    </lineage>
</organism>
<reference evidence="3" key="1">
    <citation type="journal article" date="2008" name="Nat. Genet.">
        <title>The Pristionchus pacificus genome provides a unique perspective on nematode lifestyle and parasitism.</title>
        <authorList>
            <person name="Dieterich C."/>
            <person name="Clifton S.W."/>
            <person name="Schuster L.N."/>
            <person name="Chinwalla A."/>
            <person name="Delehaunty K."/>
            <person name="Dinkelacker I."/>
            <person name="Fulton L."/>
            <person name="Fulton R."/>
            <person name="Godfrey J."/>
            <person name="Minx P."/>
            <person name="Mitreva M."/>
            <person name="Roeseler W."/>
            <person name="Tian H."/>
            <person name="Witte H."/>
            <person name="Yang S.P."/>
            <person name="Wilson R.K."/>
            <person name="Sommer R.J."/>
        </authorList>
    </citation>
    <scope>NUCLEOTIDE SEQUENCE [LARGE SCALE GENOMIC DNA]</scope>
    <source>
        <strain evidence="3">PS312</strain>
    </source>
</reference>
<feature type="compositionally biased region" description="Basic and acidic residues" evidence="1">
    <location>
        <begin position="102"/>
        <end position="118"/>
    </location>
</feature>
<feature type="compositionally biased region" description="Basic residues" evidence="1">
    <location>
        <begin position="90"/>
        <end position="101"/>
    </location>
</feature>
<dbReference type="SUPFAM" id="SSF54928">
    <property type="entry name" value="RNA-binding domain, RBD"/>
    <property type="match status" value="1"/>
</dbReference>
<dbReference type="AlphaFoldDB" id="A0A2A6CRU8"/>
<dbReference type="InterPro" id="IPR012677">
    <property type="entry name" value="Nucleotide-bd_a/b_plait_sf"/>
</dbReference>
<dbReference type="InterPro" id="IPR035979">
    <property type="entry name" value="RBD_domain_sf"/>
</dbReference>
<dbReference type="GO" id="GO:0003676">
    <property type="term" value="F:nucleic acid binding"/>
    <property type="evidence" value="ECO:0007669"/>
    <property type="project" value="InterPro"/>
</dbReference>
<keyword evidence="3" id="KW-1185">Reference proteome</keyword>